<dbReference type="AlphaFoldDB" id="A0A9D3UQN9"/>
<dbReference type="OrthoDB" id="994845at2759"/>
<dbReference type="PANTHER" id="PTHR46033:SF8">
    <property type="entry name" value="PROTEIN MAINTENANCE OF MERISTEMS-LIKE"/>
    <property type="match status" value="1"/>
</dbReference>
<dbReference type="PANTHER" id="PTHR46033">
    <property type="entry name" value="PROTEIN MAIN-LIKE 2"/>
    <property type="match status" value="1"/>
</dbReference>
<organism evidence="2 3">
    <name type="scientific">Gossypium stocksii</name>
    <dbReference type="NCBI Taxonomy" id="47602"/>
    <lineage>
        <taxon>Eukaryota</taxon>
        <taxon>Viridiplantae</taxon>
        <taxon>Streptophyta</taxon>
        <taxon>Embryophyta</taxon>
        <taxon>Tracheophyta</taxon>
        <taxon>Spermatophyta</taxon>
        <taxon>Magnoliopsida</taxon>
        <taxon>eudicotyledons</taxon>
        <taxon>Gunneridae</taxon>
        <taxon>Pentapetalae</taxon>
        <taxon>rosids</taxon>
        <taxon>malvids</taxon>
        <taxon>Malvales</taxon>
        <taxon>Malvaceae</taxon>
        <taxon>Malvoideae</taxon>
        <taxon>Gossypium</taxon>
    </lineage>
</organism>
<keyword evidence="3" id="KW-1185">Reference proteome</keyword>
<dbReference type="Proteomes" id="UP000828251">
    <property type="component" value="Unassembled WGS sequence"/>
</dbReference>
<reference evidence="2 3" key="1">
    <citation type="journal article" date="2021" name="Plant Biotechnol. J.">
        <title>Multi-omics assisted identification of the key and species-specific regulatory components of drought-tolerant mechanisms in Gossypium stocksii.</title>
        <authorList>
            <person name="Yu D."/>
            <person name="Ke L."/>
            <person name="Zhang D."/>
            <person name="Wu Y."/>
            <person name="Sun Y."/>
            <person name="Mei J."/>
            <person name="Sun J."/>
            <person name="Sun Y."/>
        </authorList>
    </citation>
    <scope>NUCLEOTIDE SEQUENCE [LARGE SCALE GENOMIC DNA]</scope>
    <source>
        <strain evidence="3">cv. E1</strain>
        <tissue evidence="2">Leaf</tissue>
    </source>
</reference>
<dbReference type="GO" id="GO:0010073">
    <property type="term" value="P:meristem maintenance"/>
    <property type="evidence" value="ECO:0007669"/>
    <property type="project" value="InterPro"/>
</dbReference>
<name>A0A9D3UQN9_9ROSI</name>
<evidence type="ECO:0000313" key="3">
    <source>
        <dbReference type="Proteomes" id="UP000828251"/>
    </source>
</evidence>
<dbReference type="InterPro" id="IPR044824">
    <property type="entry name" value="MAIN-like"/>
</dbReference>
<feature type="domain" description="Aminotransferase-like plant mobile" evidence="1">
    <location>
        <begin position="2"/>
        <end position="117"/>
    </location>
</feature>
<sequence>MFHLPYSECTITLKDVSLQLVLSIDRDVVTRLVVSVDWSATSDQLLGKVSNKFRGSRIEIRLLDDNFETIDASTSGVEKEQFACAFILRLIGGLLMPDKSHNLVHLKWLLLLADLKEPLDLVRDKWCWRYCTEKCVEQQY</sequence>
<protein>
    <recommendedName>
        <fullName evidence="1">Aminotransferase-like plant mobile domain-containing protein</fullName>
    </recommendedName>
</protein>
<comment type="caution">
    <text evidence="2">The sequence shown here is derived from an EMBL/GenBank/DDBJ whole genome shotgun (WGS) entry which is preliminary data.</text>
</comment>
<evidence type="ECO:0000259" key="1">
    <source>
        <dbReference type="Pfam" id="PF10536"/>
    </source>
</evidence>
<evidence type="ECO:0000313" key="2">
    <source>
        <dbReference type="EMBL" id="KAH1055526.1"/>
    </source>
</evidence>
<accession>A0A9D3UQN9</accession>
<dbReference type="InterPro" id="IPR019557">
    <property type="entry name" value="AminoTfrase-like_pln_mobile"/>
</dbReference>
<gene>
    <name evidence="2" type="ORF">J1N35_033591</name>
</gene>
<dbReference type="EMBL" id="JAIQCV010000010">
    <property type="protein sequence ID" value="KAH1055526.1"/>
    <property type="molecule type" value="Genomic_DNA"/>
</dbReference>
<dbReference type="Pfam" id="PF10536">
    <property type="entry name" value="PMD"/>
    <property type="match status" value="1"/>
</dbReference>
<proteinExistence type="predicted"/>